<dbReference type="EMBL" id="CP013068">
    <property type="protein sequence ID" value="ALV27392.1"/>
    <property type="molecule type" value="Genomic_DNA"/>
</dbReference>
<reference evidence="1 2" key="1">
    <citation type="submission" date="2015-10" db="EMBL/GenBank/DDBJ databases">
        <title>The world's first case of liver abscess caused by Pannonibacter phragmitetus.</title>
        <authorList>
            <person name="Ming D."/>
            <person name="Wang M."/>
            <person name="Zhou Y."/>
            <person name="Jiang T."/>
            <person name="Hu S."/>
        </authorList>
    </citation>
    <scope>NUCLEOTIDE SEQUENCE [LARGE SCALE GENOMIC DNA]</scope>
    <source>
        <strain evidence="1 2">31801</strain>
    </source>
</reference>
<evidence type="ECO:0000313" key="2">
    <source>
        <dbReference type="Proteomes" id="UP000064921"/>
    </source>
</evidence>
<gene>
    <name evidence="1" type="ORF">APZ00_10255</name>
</gene>
<organism evidence="1 2">
    <name type="scientific">Pannonibacter phragmitetus</name>
    <dbReference type="NCBI Taxonomy" id="121719"/>
    <lineage>
        <taxon>Bacteria</taxon>
        <taxon>Pseudomonadati</taxon>
        <taxon>Pseudomonadota</taxon>
        <taxon>Alphaproteobacteria</taxon>
        <taxon>Hyphomicrobiales</taxon>
        <taxon>Stappiaceae</taxon>
        <taxon>Pannonibacter</taxon>
    </lineage>
</organism>
<dbReference type="RefSeq" id="WP_058898871.1">
    <property type="nucleotide sequence ID" value="NZ_CP013068.1"/>
</dbReference>
<evidence type="ECO:0000313" key="1">
    <source>
        <dbReference type="EMBL" id="ALV27392.1"/>
    </source>
</evidence>
<keyword evidence="2" id="KW-1185">Reference proteome</keyword>
<accession>A0A0U3NCQ5</accession>
<dbReference type="Proteomes" id="UP000064921">
    <property type="component" value="Chromosome"/>
</dbReference>
<dbReference type="AlphaFoldDB" id="A0A0U3NCQ5"/>
<protein>
    <submittedName>
        <fullName evidence="1">Uncharacterized protein</fullName>
    </submittedName>
</protein>
<sequence>MTDFTAATLLRRIEEHAPQGAAEVFAVWKGACSDGWTSDAFADALEQLINLDYVEVVGDRVVLKDPQIAVAPQRQQ</sequence>
<name>A0A0U3NCQ5_9HYPH</name>
<proteinExistence type="predicted"/>
<dbReference type="KEGG" id="pphr:APZ00_10255"/>